<evidence type="ECO:0000313" key="9">
    <source>
        <dbReference type="EnsemblPlants" id="TraesCS2D02G026000.1.cds1"/>
    </source>
</evidence>
<evidence type="ECO:0000313" key="10">
    <source>
        <dbReference type="Proteomes" id="UP000019116"/>
    </source>
</evidence>
<proteinExistence type="inferred from homology"/>
<dbReference type="InterPro" id="IPR017972">
    <property type="entry name" value="Cyt_P450_CS"/>
</dbReference>
<comment type="subcellular location">
    <subcellularLocation>
        <location evidence="1">Membrane</location>
        <topology evidence="1">Single-pass membrane protein</topology>
    </subcellularLocation>
</comment>
<comment type="cofactor">
    <cofactor evidence="6">
        <name>heme</name>
        <dbReference type="ChEBI" id="CHEBI:30413"/>
    </cofactor>
</comment>
<comment type="similarity">
    <text evidence="7">Belongs to the cytochrome P450 family.</text>
</comment>
<dbReference type="SMR" id="A0A1D5UV07"/>
<dbReference type="InterPro" id="IPR051103">
    <property type="entry name" value="Plant_metabolite_P450s"/>
</dbReference>
<dbReference type="SUPFAM" id="SSF48264">
    <property type="entry name" value="Cytochrome P450"/>
    <property type="match status" value="1"/>
</dbReference>
<dbReference type="RefSeq" id="XP_044329743.1">
    <property type="nucleotide sequence ID" value="XM_044473808.1"/>
</dbReference>
<dbReference type="Gramene" id="TraesCS2D03G0049800.1">
    <property type="protein sequence ID" value="TraesCS2D03G0049800.1.CDS1"/>
    <property type="gene ID" value="TraesCS2D03G0049800"/>
</dbReference>
<keyword evidence="5" id="KW-0472">Membrane</keyword>
<dbReference type="PRINTS" id="PR00463">
    <property type="entry name" value="EP450I"/>
</dbReference>
<name>A0A1D5UV07_WHEAT</name>
<dbReference type="GO" id="GO:0016020">
    <property type="term" value="C:membrane"/>
    <property type="evidence" value="ECO:0000318"/>
    <property type="project" value="GO_Central"/>
</dbReference>
<keyword evidence="7" id="KW-0503">Monooxygenase</keyword>
<dbReference type="InterPro" id="IPR036396">
    <property type="entry name" value="Cyt_P450_sf"/>
</dbReference>
<evidence type="ECO:0000256" key="1">
    <source>
        <dbReference type="ARBA" id="ARBA00004167"/>
    </source>
</evidence>
<keyword evidence="6 7" id="KW-0349">Heme</keyword>
<evidence type="ECO:0000256" key="7">
    <source>
        <dbReference type="RuleBase" id="RU000461"/>
    </source>
</evidence>
<dbReference type="Gene3D" id="1.10.630.10">
    <property type="entry name" value="Cytochrome P450"/>
    <property type="match status" value="1"/>
</dbReference>
<dbReference type="AlphaFoldDB" id="A0A1D5UV07"/>
<dbReference type="GeneID" id="123051051"/>
<keyword evidence="2" id="KW-0812">Transmembrane</keyword>
<evidence type="ECO:0000256" key="2">
    <source>
        <dbReference type="ARBA" id="ARBA00022692"/>
    </source>
</evidence>
<dbReference type="PANTHER" id="PTHR24298:SF389">
    <property type="entry name" value="OS04G0128400 PROTEIN"/>
    <property type="match status" value="1"/>
</dbReference>
<keyword evidence="4" id="KW-1133">Transmembrane helix</keyword>
<dbReference type="Gramene" id="TraesNOR2D03G01104360.1">
    <property type="protein sequence ID" value="TraesNOR2D03G01104360.1.CDS1"/>
    <property type="gene ID" value="TraesNOR2D03G01104360"/>
</dbReference>
<evidence type="ECO:0000256" key="5">
    <source>
        <dbReference type="ARBA" id="ARBA00023136"/>
    </source>
</evidence>
<feature type="binding site" description="axial binding residue" evidence="6">
    <location>
        <position position="412"/>
    </location>
    <ligand>
        <name>heme</name>
        <dbReference type="ChEBI" id="CHEBI:30413"/>
    </ligand>
    <ligandPart>
        <name>Fe</name>
        <dbReference type="ChEBI" id="CHEBI:18248"/>
    </ligandPart>
</feature>
<accession>A0A1D5UV07</accession>
<dbReference type="Gramene" id="TraesPARA_EIv1.0_0629280.1">
    <property type="protein sequence ID" value="TraesPARA_EIv1.0_0629280.1.CDS1"/>
    <property type="gene ID" value="TraesPARA_EIv1.0_0629280"/>
</dbReference>
<dbReference type="Pfam" id="PF00067">
    <property type="entry name" value="p450"/>
    <property type="match status" value="1"/>
</dbReference>
<reference evidence="9" key="1">
    <citation type="submission" date="2018-08" db="EMBL/GenBank/DDBJ databases">
        <authorList>
            <person name="Rossello M."/>
        </authorList>
    </citation>
    <scope>NUCLEOTIDE SEQUENCE [LARGE SCALE GENOMIC DNA]</scope>
    <source>
        <strain evidence="9">cv. Chinese Spring</strain>
    </source>
</reference>
<keyword evidence="3 6" id="KW-0479">Metal-binding</keyword>
<dbReference type="OMA" id="HGERNDN"/>
<sequence>MEFVMLLAALFCLLAGVVFLRSYTRRSQATTHHIGDPDVAHRALIGNADDFLNRPAASFPTSLATWRHGERNDNIATVTYGPQWRVLRCNLTAEILSRLGSLAPLHEEAAQALVADFSARCGGGGDVAVREPVTKAVFTLATRLCFGDIVDDGQRHAIGRVIRDSIVAAGKLSPGFDGSMLSKLANWRGFRRISAVLKRQTELYLPLIAARRQSQSQLCGGIVHPYVDSLLDLRVPDNGDASGPGRPLRDGELVGLVFEFLGAATGSTAACLEWTLAHLIDQPETLDRLRREIDDEADAGGILSSKSLRSGMPYLNAVVLECLRMHPPVPVILRSAHGDGAKAIGGMRAVPLDGLSVQFNLADIGRDAKRWTHPDKFWPERFLAGGEAEDIGPAPGPKEIRMMPFGAGHRHCPGVNMGMLHIKCFLAALVHNFDWALSAEDCSSGVDMTEQDGFIKIMKKPLSARVTGRT</sequence>
<organism evidence="9">
    <name type="scientific">Triticum aestivum</name>
    <name type="common">Wheat</name>
    <dbReference type="NCBI Taxonomy" id="4565"/>
    <lineage>
        <taxon>Eukaryota</taxon>
        <taxon>Viridiplantae</taxon>
        <taxon>Streptophyta</taxon>
        <taxon>Embryophyta</taxon>
        <taxon>Tracheophyta</taxon>
        <taxon>Spermatophyta</taxon>
        <taxon>Magnoliopsida</taxon>
        <taxon>Liliopsida</taxon>
        <taxon>Poales</taxon>
        <taxon>Poaceae</taxon>
        <taxon>BOP clade</taxon>
        <taxon>Pooideae</taxon>
        <taxon>Triticodae</taxon>
        <taxon>Triticeae</taxon>
        <taxon>Triticinae</taxon>
        <taxon>Triticum</taxon>
    </lineage>
</organism>
<dbReference type="PROSITE" id="PS00086">
    <property type="entry name" value="CYTOCHROME_P450"/>
    <property type="match status" value="1"/>
</dbReference>
<dbReference type="InterPro" id="IPR002401">
    <property type="entry name" value="Cyt_P450_E_grp-I"/>
</dbReference>
<feature type="signal peptide" evidence="8">
    <location>
        <begin position="1"/>
        <end position="20"/>
    </location>
</feature>
<dbReference type="Gramene" id="TraesCAD_scaffold_000243_01G000700.1">
    <property type="protein sequence ID" value="TraesCAD_scaffold_000243_01G000700.1"/>
    <property type="gene ID" value="TraesCAD_scaffold_000243_01G000700"/>
</dbReference>
<dbReference type="GO" id="GO:0005506">
    <property type="term" value="F:iron ion binding"/>
    <property type="evidence" value="ECO:0007669"/>
    <property type="project" value="InterPro"/>
</dbReference>
<dbReference type="Gramene" id="TraesWEE_scaffold_029932_01G000100.1">
    <property type="protein sequence ID" value="TraesWEE_scaffold_029932_01G000100.1"/>
    <property type="gene ID" value="TraesWEE_scaffold_029932_01G000100"/>
</dbReference>
<dbReference type="Gramene" id="TraesLDM2D03G01090090.1">
    <property type="protein sequence ID" value="TraesLDM2D03G01090090.1.CDS1"/>
    <property type="gene ID" value="TraesLDM2D03G01090090"/>
</dbReference>
<dbReference type="GO" id="GO:0016709">
    <property type="term" value="F:oxidoreductase activity, acting on paired donors, with incorporation or reduction of molecular oxygen, NAD(P)H as one donor, and incorporation of one atom of oxygen"/>
    <property type="evidence" value="ECO:0000318"/>
    <property type="project" value="GO_Central"/>
</dbReference>
<keyword evidence="10" id="KW-1185">Reference proteome</keyword>
<keyword evidence="7" id="KW-0560">Oxidoreductase</keyword>
<dbReference type="Gramene" id="TraesCS2D02G026000.1">
    <property type="protein sequence ID" value="TraesCS2D02G026000.1.cds1"/>
    <property type="gene ID" value="TraesCS2D02G026000"/>
</dbReference>
<dbReference type="Gramene" id="TraesSYM2D03G01103370.1">
    <property type="protein sequence ID" value="TraesSYM2D03G01103370.1.CDS1"/>
    <property type="gene ID" value="TraesSYM2D03G01103370"/>
</dbReference>
<dbReference type="OrthoDB" id="2789670at2759"/>
<dbReference type="Gramene" id="TraesSTA2D03G01077380.1">
    <property type="protein sequence ID" value="TraesSTA2D03G01077380.1.CDS1"/>
    <property type="gene ID" value="TraesSTA2D03G01077380"/>
</dbReference>
<dbReference type="Gramene" id="TraesKAR2D01G0010450.1">
    <property type="protein sequence ID" value="cds.TraesKAR2D01G0010450.1"/>
    <property type="gene ID" value="TraesKAR2D01G0010450"/>
</dbReference>
<dbReference type="Gramene" id="TraesLAC2D03G01040920.1">
    <property type="protein sequence ID" value="TraesLAC2D03G01040920.1.CDS1"/>
    <property type="gene ID" value="TraesLAC2D03G01040920"/>
</dbReference>
<protein>
    <submittedName>
        <fullName evidence="9">Uncharacterized protein</fullName>
    </submittedName>
</protein>
<keyword evidence="8" id="KW-0732">Signal</keyword>
<evidence type="ECO:0000256" key="3">
    <source>
        <dbReference type="ARBA" id="ARBA00022723"/>
    </source>
</evidence>
<dbReference type="Gramene" id="TraesCLE_scaffold_012250_01G000800.1">
    <property type="protein sequence ID" value="TraesCLE_scaffold_012250_01G000800.1"/>
    <property type="gene ID" value="TraesCLE_scaffold_012250_01G000800"/>
</dbReference>
<dbReference type="InterPro" id="IPR001128">
    <property type="entry name" value="Cyt_P450"/>
</dbReference>
<dbReference type="Gramene" id="TraesROB_scaffold_002127_01G000200.1">
    <property type="protein sequence ID" value="TraesROB_scaffold_002127_01G000200.1"/>
    <property type="gene ID" value="TraesROB_scaffold_002127_01G000200"/>
</dbReference>
<evidence type="ECO:0000256" key="8">
    <source>
        <dbReference type="SAM" id="SignalP"/>
    </source>
</evidence>
<dbReference type="Gramene" id="TraesMAC2D03G01087690.1">
    <property type="protein sequence ID" value="TraesMAC2D03G01087690.1.CDS1"/>
    <property type="gene ID" value="TraesMAC2D03G01087690"/>
</dbReference>
<dbReference type="GO" id="GO:0020037">
    <property type="term" value="F:heme binding"/>
    <property type="evidence" value="ECO:0007669"/>
    <property type="project" value="InterPro"/>
</dbReference>
<feature type="chain" id="PRO_5043144095" evidence="8">
    <location>
        <begin position="21"/>
        <end position="470"/>
    </location>
</feature>
<reference evidence="9" key="2">
    <citation type="submission" date="2018-10" db="UniProtKB">
        <authorList>
            <consortium name="EnsemblPlants"/>
        </authorList>
    </citation>
    <scope>IDENTIFICATION</scope>
</reference>
<dbReference type="EnsemblPlants" id="TraesCS2D02G026000.1">
    <property type="protein sequence ID" value="TraesCS2D02G026000.1.cds1"/>
    <property type="gene ID" value="TraesCS2D02G026000"/>
</dbReference>
<gene>
    <name evidence="9" type="primary">LOC123051051</name>
</gene>
<dbReference type="Gramene" id="TraesJAG2D03G01092480.1">
    <property type="protein sequence ID" value="TraesJAG2D03G01092480.1.CDS1"/>
    <property type="gene ID" value="TraesJAG2D03G01092480"/>
</dbReference>
<dbReference type="PRINTS" id="PR00385">
    <property type="entry name" value="P450"/>
</dbReference>
<evidence type="ECO:0000256" key="6">
    <source>
        <dbReference type="PIRSR" id="PIRSR602401-1"/>
    </source>
</evidence>
<evidence type="ECO:0000256" key="4">
    <source>
        <dbReference type="ARBA" id="ARBA00022989"/>
    </source>
</evidence>
<dbReference type="Gramene" id="TraesARI2D03G01104550.1">
    <property type="protein sequence ID" value="TraesARI2D03G01104550.1.CDS1"/>
    <property type="gene ID" value="TraesARI2D03G01104550"/>
</dbReference>
<dbReference type="STRING" id="4565.A0A1D5UV07"/>
<dbReference type="Proteomes" id="UP000019116">
    <property type="component" value="Chromosome 2D"/>
</dbReference>
<keyword evidence="6 7" id="KW-0408">Iron</keyword>
<dbReference type="PANTHER" id="PTHR24298">
    <property type="entry name" value="FLAVONOID 3'-MONOOXYGENASE-RELATED"/>
    <property type="match status" value="1"/>
</dbReference>